<proteinExistence type="predicted"/>
<feature type="region of interest" description="Disordered" evidence="1">
    <location>
        <begin position="1"/>
        <end position="31"/>
    </location>
</feature>
<keyword evidence="4" id="KW-1185">Reference proteome</keyword>
<gene>
    <name evidence="3" type="ORF">KHB02_006645</name>
    <name evidence="2" type="ORF">KHB02_06945</name>
</gene>
<comment type="caution">
    <text evidence="2">The sequence shown here is derived from an EMBL/GenBank/DDBJ whole genome shotgun (WGS) entry which is preliminary data.</text>
</comment>
<dbReference type="EMBL" id="JAGYPE010000001">
    <property type="protein sequence ID" value="MBS4181134.1"/>
    <property type="molecule type" value="Genomic_DNA"/>
</dbReference>
<dbReference type="RefSeq" id="WP_213141015.1">
    <property type="nucleotide sequence ID" value="NZ_JAGYPE020000008.1"/>
</dbReference>
<feature type="compositionally biased region" description="Basic and acidic residues" evidence="1">
    <location>
        <begin position="1"/>
        <end position="13"/>
    </location>
</feature>
<evidence type="ECO:0000256" key="1">
    <source>
        <dbReference type="SAM" id="MobiDB-lite"/>
    </source>
</evidence>
<evidence type="ECO:0000313" key="3">
    <source>
        <dbReference type="EMBL" id="MCH6265204.1"/>
    </source>
</evidence>
<dbReference type="Proteomes" id="UP000677265">
    <property type="component" value="Unassembled WGS sequence"/>
</dbReference>
<protein>
    <submittedName>
        <fullName evidence="2">Uncharacterized protein</fullName>
    </submittedName>
</protein>
<evidence type="ECO:0000313" key="2">
    <source>
        <dbReference type="EMBL" id="MBS4181134.1"/>
    </source>
</evidence>
<dbReference type="AlphaFoldDB" id="A0A942Y8G2"/>
<sequence>MDDRELNELRDFGNEEAEDFDGLANHDGTEEKWEEDPFTALMFGHGRGRQGQGTVQHDPLFQHPQYQPPNIDYTEIMGHVDTLMESARGLKPLFQKIYPFVEQLWKKK</sequence>
<dbReference type="EMBL" id="JAGYPE020000008">
    <property type="protein sequence ID" value="MCH6265204.1"/>
    <property type="molecule type" value="Genomic_DNA"/>
</dbReference>
<evidence type="ECO:0000313" key="4">
    <source>
        <dbReference type="Proteomes" id="UP000677265"/>
    </source>
</evidence>
<reference evidence="2" key="1">
    <citation type="submission" date="2021-05" db="EMBL/GenBank/DDBJ databases">
        <title>Novel Bacillus species.</title>
        <authorList>
            <person name="Liu G."/>
        </authorList>
    </citation>
    <scope>NUCLEOTIDE SEQUENCE</scope>
    <source>
        <strain evidence="2 4">FJAT-50051</strain>
    </source>
</reference>
<organism evidence="2">
    <name type="scientific">Neobacillus citreus</name>
    <dbReference type="NCBI Taxonomy" id="2833578"/>
    <lineage>
        <taxon>Bacteria</taxon>
        <taxon>Bacillati</taxon>
        <taxon>Bacillota</taxon>
        <taxon>Bacilli</taxon>
        <taxon>Bacillales</taxon>
        <taxon>Bacillaceae</taxon>
        <taxon>Neobacillus</taxon>
    </lineage>
</organism>
<name>A0A942Y8G2_9BACI</name>
<accession>A0A942Y8G2</accession>